<accession>A0A9X4M7G2</accession>
<dbReference type="PANTHER" id="PTHR12526">
    <property type="entry name" value="GLYCOSYLTRANSFERASE"/>
    <property type="match status" value="1"/>
</dbReference>
<feature type="domain" description="Glycosyl transferase family 1" evidence="1">
    <location>
        <begin position="221"/>
        <end position="382"/>
    </location>
</feature>
<reference evidence="3" key="1">
    <citation type="submission" date="2019-05" db="EMBL/GenBank/DDBJ databases">
        <title>Whole genome sequencing of Pseudanabaena catenata USMAC16.</title>
        <authorList>
            <person name="Khan Z."/>
            <person name="Omar W.M."/>
            <person name="Convey P."/>
            <person name="Merican F."/>
            <person name="Najimudin N."/>
        </authorList>
    </citation>
    <scope>NUCLEOTIDE SEQUENCE</scope>
    <source>
        <strain evidence="3">USMAC16</strain>
    </source>
</reference>
<evidence type="ECO:0000259" key="2">
    <source>
        <dbReference type="Pfam" id="PF13439"/>
    </source>
</evidence>
<keyword evidence="3" id="KW-0328">Glycosyltransferase</keyword>
<dbReference type="EMBL" id="VBTY01000073">
    <property type="protein sequence ID" value="MDG3494957.1"/>
    <property type="molecule type" value="Genomic_DNA"/>
</dbReference>
<comment type="caution">
    <text evidence="3">The sequence shown here is derived from an EMBL/GenBank/DDBJ whole genome shotgun (WGS) entry which is preliminary data.</text>
</comment>
<evidence type="ECO:0000259" key="1">
    <source>
        <dbReference type="Pfam" id="PF00534"/>
    </source>
</evidence>
<dbReference type="InterPro" id="IPR028098">
    <property type="entry name" value="Glyco_trans_4-like_N"/>
</dbReference>
<dbReference type="PANTHER" id="PTHR12526:SF637">
    <property type="entry name" value="GLYCOSYLTRANSFERASE EPSF-RELATED"/>
    <property type="match status" value="1"/>
</dbReference>
<evidence type="ECO:0000313" key="4">
    <source>
        <dbReference type="Proteomes" id="UP001152872"/>
    </source>
</evidence>
<sequence length="405" mass="45360">MKIAIVSKSGRYSGGASRVAEDLAVWLNEAGYPTDHFIAFADIKAYPFQKNLYGEGRAQKLCKSVHSATGRFGLREFFPMEYWLNLGNIINDYDVIHFHDLYSAISPLTLALTARKKPTFFTIHDCSVFTGGCLYPSGCEKFISHCHNCPQLPQNRWQDRIRDRTKEVQSIKRWLSKNNMIRYIFPSQWIANQAELSLSYKVLPVIIPNGIDPESCPILNRNEAKRILAIAEHRKVVTISANYLAAPHKGVKYAIEALQSCRDLAPVVLAVGHCNDEIRSALQGLEVLEMGFISNPDSMSKIYAASDIMLFCSLADNLPLTVLEAMLSLTVIVGFSTGGVPEMIQNGQNGFLVEPTNQEALNNALRQALLSPILDRIAQQARQDVEHKFSKQLFLERHIALYQGS</sequence>
<organism evidence="3 4">
    <name type="scientific">Pseudanabaena catenata USMAC16</name>
    <dbReference type="NCBI Taxonomy" id="1855837"/>
    <lineage>
        <taxon>Bacteria</taxon>
        <taxon>Bacillati</taxon>
        <taxon>Cyanobacteriota</taxon>
        <taxon>Cyanophyceae</taxon>
        <taxon>Pseudanabaenales</taxon>
        <taxon>Pseudanabaenaceae</taxon>
        <taxon>Pseudanabaena</taxon>
    </lineage>
</organism>
<dbReference type="Pfam" id="PF00534">
    <property type="entry name" value="Glycos_transf_1"/>
    <property type="match status" value="1"/>
</dbReference>
<dbReference type="Pfam" id="PF13439">
    <property type="entry name" value="Glyco_transf_4"/>
    <property type="match status" value="1"/>
</dbReference>
<dbReference type="Gene3D" id="3.40.50.2000">
    <property type="entry name" value="Glycogen Phosphorylase B"/>
    <property type="match status" value="2"/>
</dbReference>
<gene>
    <name evidence="3" type="ORF">FEV09_10350</name>
</gene>
<protein>
    <submittedName>
        <fullName evidence="3">Glycosyltransferase</fullName>
        <ecNumber evidence="3">2.4.-.-</ecNumber>
    </submittedName>
</protein>
<dbReference type="EC" id="2.4.-.-" evidence="3"/>
<proteinExistence type="predicted"/>
<feature type="domain" description="Glycosyltransferase subfamily 4-like N-terminal" evidence="2">
    <location>
        <begin position="14"/>
        <end position="214"/>
    </location>
</feature>
<keyword evidence="3" id="KW-0808">Transferase</keyword>
<keyword evidence="4" id="KW-1185">Reference proteome</keyword>
<dbReference type="AlphaFoldDB" id="A0A9X4M7G2"/>
<dbReference type="InterPro" id="IPR001296">
    <property type="entry name" value="Glyco_trans_1"/>
</dbReference>
<dbReference type="GO" id="GO:0016757">
    <property type="term" value="F:glycosyltransferase activity"/>
    <property type="evidence" value="ECO:0007669"/>
    <property type="project" value="UniProtKB-KW"/>
</dbReference>
<dbReference type="RefSeq" id="WP_009627063.1">
    <property type="nucleotide sequence ID" value="NZ_VBTY01000073.1"/>
</dbReference>
<evidence type="ECO:0000313" key="3">
    <source>
        <dbReference type="EMBL" id="MDG3494957.1"/>
    </source>
</evidence>
<dbReference type="SUPFAM" id="SSF53756">
    <property type="entry name" value="UDP-Glycosyltransferase/glycogen phosphorylase"/>
    <property type="match status" value="1"/>
</dbReference>
<dbReference type="Proteomes" id="UP001152872">
    <property type="component" value="Unassembled WGS sequence"/>
</dbReference>
<name>A0A9X4M7G2_9CYAN</name>